<dbReference type="InterPro" id="IPR006016">
    <property type="entry name" value="UspA"/>
</dbReference>
<dbReference type="Proteomes" id="UP000665561">
    <property type="component" value="Unassembled WGS sequence"/>
</dbReference>
<evidence type="ECO:0000313" key="2">
    <source>
        <dbReference type="EMBL" id="NBD27874.1"/>
    </source>
</evidence>
<keyword evidence="3" id="KW-1185">Reference proteome</keyword>
<accession>A0ABW9XZ16</accession>
<dbReference type="InterPro" id="IPR014729">
    <property type="entry name" value="Rossmann-like_a/b/a_fold"/>
</dbReference>
<feature type="domain" description="UspA" evidence="1">
    <location>
        <begin position="1"/>
        <end position="35"/>
    </location>
</feature>
<evidence type="ECO:0000259" key="1">
    <source>
        <dbReference type="Pfam" id="PF00582"/>
    </source>
</evidence>
<protein>
    <submittedName>
        <fullName evidence="2">Universal stress protein</fullName>
    </submittedName>
</protein>
<dbReference type="EMBL" id="JAAAMV010000032">
    <property type="protein sequence ID" value="NBD27874.1"/>
    <property type="molecule type" value="Genomic_DNA"/>
</dbReference>
<dbReference type="Gene3D" id="3.40.50.620">
    <property type="entry name" value="HUPs"/>
    <property type="match status" value="1"/>
</dbReference>
<comment type="caution">
    <text evidence="2">The sequence shown here is derived from an EMBL/GenBank/DDBJ whole genome shotgun (WGS) entry which is preliminary data.</text>
</comment>
<organism evidence="2 3">
    <name type="scientific">Paenibacillus glycinis</name>
    <dbReference type="NCBI Taxonomy" id="2697035"/>
    <lineage>
        <taxon>Bacteria</taxon>
        <taxon>Bacillati</taxon>
        <taxon>Bacillota</taxon>
        <taxon>Bacilli</taxon>
        <taxon>Bacillales</taxon>
        <taxon>Paenibacillaceae</taxon>
        <taxon>Paenibacillus</taxon>
    </lineage>
</organism>
<sequence length="35" mass="3979">MVAYDGSEMAEKSLRQAIKLTMHNNRAELHVLHAI</sequence>
<name>A0ABW9XZ16_9BACL</name>
<reference evidence="2 3" key="1">
    <citation type="submission" date="2020-01" db="EMBL/GenBank/DDBJ databases">
        <title>Paenibacillus soybeanensis sp. nov. isolated from the nodules of soybean (Glycine max(L.) Merr).</title>
        <authorList>
            <person name="Wang H."/>
        </authorList>
    </citation>
    <scope>NUCLEOTIDE SEQUENCE [LARGE SCALE GENOMIC DNA]</scope>
    <source>
        <strain evidence="2 3">T1</strain>
    </source>
</reference>
<dbReference type="Pfam" id="PF00582">
    <property type="entry name" value="Usp"/>
    <property type="match status" value="1"/>
</dbReference>
<proteinExistence type="predicted"/>
<evidence type="ECO:0000313" key="3">
    <source>
        <dbReference type="Proteomes" id="UP000665561"/>
    </source>
</evidence>
<dbReference type="RefSeq" id="WP_161746894.1">
    <property type="nucleotide sequence ID" value="NZ_JAAAMV010000032.1"/>
</dbReference>
<gene>
    <name evidence="2" type="ORF">GT019_28750</name>
</gene>